<gene>
    <name evidence="4" type="primary">20201256</name>
    <name evidence="3" type="ORF">HELRODRAFT_165907</name>
</gene>
<evidence type="ECO:0000313" key="4">
    <source>
        <dbReference type="EnsemblMetazoa" id="HelroP165907"/>
    </source>
</evidence>
<dbReference type="EnsemblMetazoa" id="HelroT165907">
    <property type="protein sequence ID" value="HelroP165907"/>
    <property type="gene ID" value="HelroG165907"/>
</dbReference>
<sequence>MKQNHDKPRIKQLPPSNKASIRNINNTNFINISNNNALRDLLIYCITLINHTFGDTDTHAENGRDTHARGVDISHTATQKHPPMAYYQSSYNASSDESPSSYPGFTIAKLPPITVHQDADANSATSTARCYKKTRRSSKSRLHKTVSDDSLAIRYKRMKWAVVVMTTLMIVASMLLVGVSLAMAEHIDDLGMPICMSV</sequence>
<keyword evidence="5" id="KW-1185">Reference proteome</keyword>
<evidence type="ECO:0000313" key="3">
    <source>
        <dbReference type="EMBL" id="ESN91825.1"/>
    </source>
</evidence>
<dbReference type="EMBL" id="KB097700">
    <property type="protein sequence ID" value="ESN91825.1"/>
    <property type="molecule type" value="Genomic_DNA"/>
</dbReference>
<keyword evidence="2" id="KW-0472">Membrane</keyword>
<reference evidence="3 5" key="2">
    <citation type="journal article" date="2013" name="Nature">
        <title>Insights into bilaterian evolution from three spiralian genomes.</title>
        <authorList>
            <person name="Simakov O."/>
            <person name="Marletaz F."/>
            <person name="Cho S.J."/>
            <person name="Edsinger-Gonzales E."/>
            <person name="Havlak P."/>
            <person name="Hellsten U."/>
            <person name="Kuo D.H."/>
            <person name="Larsson T."/>
            <person name="Lv J."/>
            <person name="Arendt D."/>
            <person name="Savage R."/>
            <person name="Osoegawa K."/>
            <person name="de Jong P."/>
            <person name="Grimwood J."/>
            <person name="Chapman J.A."/>
            <person name="Shapiro H."/>
            <person name="Aerts A."/>
            <person name="Otillar R.P."/>
            <person name="Terry A.Y."/>
            <person name="Boore J.L."/>
            <person name="Grigoriev I.V."/>
            <person name="Lindberg D.R."/>
            <person name="Seaver E.C."/>
            <person name="Weisblat D.A."/>
            <person name="Putnam N.H."/>
            <person name="Rokhsar D.S."/>
        </authorList>
    </citation>
    <scope>NUCLEOTIDE SEQUENCE</scope>
</reference>
<dbReference type="Proteomes" id="UP000015101">
    <property type="component" value="Unassembled WGS sequence"/>
</dbReference>
<dbReference type="CTD" id="20201256"/>
<dbReference type="GeneID" id="20201256"/>
<dbReference type="EMBL" id="AMQM01002201">
    <property type="status" value="NOT_ANNOTATED_CDS"/>
    <property type="molecule type" value="Genomic_DNA"/>
</dbReference>
<organism evidence="4 5">
    <name type="scientific">Helobdella robusta</name>
    <name type="common">Californian leech</name>
    <dbReference type="NCBI Taxonomy" id="6412"/>
    <lineage>
        <taxon>Eukaryota</taxon>
        <taxon>Metazoa</taxon>
        <taxon>Spiralia</taxon>
        <taxon>Lophotrochozoa</taxon>
        <taxon>Annelida</taxon>
        <taxon>Clitellata</taxon>
        <taxon>Hirudinea</taxon>
        <taxon>Rhynchobdellida</taxon>
        <taxon>Glossiphoniidae</taxon>
        <taxon>Helobdella</taxon>
    </lineage>
</organism>
<feature type="region of interest" description="Disordered" evidence="1">
    <location>
        <begin position="1"/>
        <end position="20"/>
    </location>
</feature>
<proteinExistence type="predicted"/>
<dbReference type="KEGG" id="hro:HELRODRAFT_165907"/>
<reference evidence="4" key="3">
    <citation type="submission" date="2015-06" db="UniProtKB">
        <authorList>
            <consortium name="EnsemblMetazoa"/>
        </authorList>
    </citation>
    <scope>IDENTIFICATION</scope>
</reference>
<accession>T1EXF6</accession>
<keyword evidence="2" id="KW-1133">Transmembrane helix</keyword>
<dbReference type="RefSeq" id="XP_009030621.1">
    <property type="nucleotide sequence ID" value="XM_009032373.1"/>
</dbReference>
<keyword evidence="2" id="KW-0812">Transmembrane</keyword>
<evidence type="ECO:0000256" key="1">
    <source>
        <dbReference type="SAM" id="MobiDB-lite"/>
    </source>
</evidence>
<name>T1EXF6_HELRO</name>
<dbReference type="HOGENOM" id="CLU_1379500_0_0_1"/>
<feature type="transmembrane region" description="Helical" evidence="2">
    <location>
        <begin position="160"/>
        <end position="183"/>
    </location>
</feature>
<evidence type="ECO:0000256" key="2">
    <source>
        <dbReference type="SAM" id="Phobius"/>
    </source>
</evidence>
<protein>
    <submittedName>
        <fullName evidence="3 4">Uncharacterized protein</fullName>
    </submittedName>
</protein>
<evidence type="ECO:0000313" key="5">
    <source>
        <dbReference type="Proteomes" id="UP000015101"/>
    </source>
</evidence>
<dbReference type="InParanoid" id="T1EXF6"/>
<dbReference type="AlphaFoldDB" id="T1EXF6"/>
<reference evidence="5" key="1">
    <citation type="submission" date="2012-12" db="EMBL/GenBank/DDBJ databases">
        <authorList>
            <person name="Hellsten U."/>
            <person name="Grimwood J."/>
            <person name="Chapman J.A."/>
            <person name="Shapiro H."/>
            <person name="Aerts A."/>
            <person name="Otillar R.P."/>
            <person name="Terry A.Y."/>
            <person name="Boore J.L."/>
            <person name="Simakov O."/>
            <person name="Marletaz F."/>
            <person name="Cho S.-J."/>
            <person name="Edsinger-Gonzales E."/>
            <person name="Havlak P."/>
            <person name="Kuo D.-H."/>
            <person name="Larsson T."/>
            <person name="Lv J."/>
            <person name="Arendt D."/>
            <person name="Savage R."/>
            <person name="Osoegawa K."/>
            <person name="de Jong P."/>
            <person name="Lindberg D.R."/>
            <person name="Seaver E.C."/>
            <person name="Weisblat D.A."/>
            <person name="Putnam N.H."/>
            <person name="Grigoriev I.V."/>
            <person name="Rokhsar D.S."/>
        </authorList>
    </citation>
    <scope>NUCLEOTIDE SEQUENCE</scope>
</reference>